<dbReference type="SUPFAM" id="SSF52096">
    <property type="entry name" value="ClpP/crotonase"/>
    <property type="match status" value="1"/>
</dbReference>
<proteinExistence type="predicted"/>
<sequence length="227" mass="25025">MALVELEKKNNVYVVTLNDPASGNAINTESLSAHRIVLAELDMVTENSAVVVTSSDPKSWCVGLDFEWVSAQSAGQFASSFKELEEVFGRWALLALPTVGCVTGHCMAGGAVFAAALDFRIMREDRGWFAFTEIDVKIPLSPILYELADLLPNKQAVRDLLLTGRRIGGADAKKIGVVDETHLPEELMPRALEIAEELAQKDLKTYDVMKQMIKQNLARQIKMEMKG</sequence>
<dbReference type="GO" id="GO:0006635">
    <property type="term" value="P:fatty acid beta-oxidation"/>
    <property type="evidence" value="ECO:0007669"/>
    <property type="project" value="TreeGrafter"/>
</dbReference>
<name>A0A381NRG4_9ZZZZ</name>
<dbReference type="Pfam" id="PF00378">
    <property type="entry name" value="ECH_1"/>
    <property type="match status" value="1"/>
</dbReference>
<dbReference type="PANTHER" id="PTHR11941">
    <property type="entry name" value="ENOYL-COA HYDRATASE-RELATED"/>
    <property type="match status" value="1"/>
</dbReference>
<dbReference type="GO" id="GO:0005777">
    <property type="term" value="C:peroxisome"/>
    <property type="evidence" value="ECO:0007669"/>
    <property type="project" value="TreeGrafter"/>
</dbReference>
<reference evidence="1" key="1">
    <citation type="submission" date="2018-05" db="EMBL/GenBank/DDBJ databases">
        <authorList>
            <person name="Lanie J.A."/>
            <person name="Ng W.-L."/>
            <person name="Kazmierczak K.M."/>
            <person name="Andrzejewski T.M."/>
            <person name="Davidsen T.M."/>
            <person name="Wayne K.J."/>
            <person name="Tettelin H."/>
            <person name="Glass J.I."/>
            <person name="Rusch D."/>
            <person name="Podicherti R."/>
            <person name="Tsui H.-C.T."/>
            <person name="Winkler M.E."/>
        </authorList>
    </citation>
    <scope>NUCLEOTIDE SEQUENCE</scope>
</reference>
<dbReference type="InterPro" id="IPR001753">
    <property type="entry name" value="Enoyl-CoA_hydra/iso"/>
</dbReference>
<organism evidence="1">
    <name type="scientific">marine metagenome</name>
    <dbReference type="NCBI Taxonomy" id="408172"/>
    <lineage>
        <taxon>unclassified sequences</taxon>
        <taxon>metagenomes</taxon>
        <taxon>ecological metagenomes</taxon>
    </lineage>
</organism>
<accession>A0A381NRG4</accession>
<evidence type="ECO:0008006" key="2">
    <source>
        <dbReference type="Google" id="ProtNLM"/>
    </source>
</evidence>
<dbReference type="CDD" id="cd06558">
    <property type="entry name" value="crotonase-like"/>
    <property type="match status" value="1"/>
</dbReference>
<dbReference type="EMBL" id="UINC01000500">
    <property type="protein sequence ID" value="SUZ56428.1"/>
    <property type="molecule type" value="Genomic_DNA"/>
</dbReference>
<dbReference type="Gene3D" id="3.90.226.10">
    <property type="entry name" value="2-enoyl-CoA Hydratase, Chain A, domain 1"/>
    <property type="match status" value="1"/>
</dbReference>
<dbReference type="InterPro" id="IPR029045">
    <property type="entry name" value="ClpP/crotonase-like_dom_sf"/>
</dbReference>
<protein>
    <recommendedName>
        <fullName evidence="2">Enoyl-CoA hydratase</fullName>
    </recommendedName>
</protein>
<dbReference type="AlphaFoldDB" id="A0A381NRG4"/>
<evidence type="ECO:0000313" key="1">
    <source>
        <dbReference type="EMBL" id="SUZ56428.1"/>
    </source>
</evidence>
<gene>
    <name evidence="1" type="ORF">METZ01_LOCUS9282</name>
</gene>
<dbReference type="PANTHER" id="PTHR11941:SF75">
    <property type="entry name" value="ENOYL-COA HYDRATASE_ISOMERASE FAMILY PROTEIN"/>
    <property type="match status" value="1"/>
</dbReference>
<dbReference type="GO" id="GO:0004165">
    <property type="term" value="F:delta(3)-delta(2)-enoyl-CoA isomerase activity"/>
    <property type="evidence" value="ECO:0007669"/>
    <property type="project" value="TreeGrafter"/>
</dbReference>